<proteinExistence type="predicted"/>
<evidence type="ECO:0000313" key="2">
    <source>
        <dbReference type="EMBL" id="RKF82685.1"/>
    </source>
</evidence>
<evidence type="ECO:0000313" key="3">
    <source>
        <dbReference type="Proteomes" id="UP000285405"/>
    </source>
</evidence>
<dbReference type="EMBL" id="MCBR01001230">
    <property type="protein sequence ID" value="RKF82685.1"/>
    <property type="molecule type" value="Genomic_DNA"/>
</dbReference>
<name>A0A420J7C3_9PEZI</name>
<evidence type="ECO:0000259" key="1">
    <source>
        <dbReference type="Pfam" id="PF21530"/>
    </source>
</evidence>
<protein>
    <recommendedName>
        <fullName evidence="1">DNA helicase Pif1-like 2B domain-containing protein</fullName>
    </recommendedName>
</protein>
<dbReference type="AlphaFoldDB" id="A0A420J7C3"/>
<dbReference type="OrthoDB" id="1930718at2759"/>
<dbReference type="Proteomes" id="UP000285405">
    <property type="component" value="Unassembled WGS sequence"/>
</dbReference>
<sequence length="179" mass="20298">MRVHEDKGHPHFQRTKAYKQWVADLPYKVELHGLITLPPYIDSPPSIEGLIESIYPADILIDALTKRLDSPFKERCLLAITNLVVWDLKDGVYKRFAGVDVAYWPYDTQELDYITGGWEESVENMWNVNLPSIQPAILKLKIGMPVICTRNPMAHVGICSGSRGISTGLQKHIVEIMLL</sequence>
<dbReference type="Pfam" id="PF21530">
    <property type="entry name" value="Pif1_2B_dom"/>
    <property type="match status" value="1"/>
</dbReference>
<gene>
    <name evidence="2" type="ORF">GcC1_012030</name>
</gene>
<accession>A0A420J7C3</accession>
<organism evidence="2 3">
    <name type="scientific">Golovinomyces cichoracearum</name>
    <dbReference type="NCBI Taxonomy" id="62708"/>
    <lineage>
        <taxon>Eukaryota</taxon>
        <taxon>Fungi</taxon>
        <taxon>Dikarya</taxon>
        <taxon>Ascomycota</taxon>
        <taxon>Pezizomycotina</taxon>
        <taxon>Leotiomycetes</taxon>
        <taxon>Erysiphales</taxon>
        <taxon>Erysiphaceae</taxon>
        <taxon>Golovinomyces</taxon>
    </lineage>
</organism>
<reference evidence="2 3" key="1">
    <citation type="journal article" date="2018" name="BMC Genomics">
        <title>Comparative genome analyses reveal sequence features reflecting distinct modes of host-adaptation between dicot and monocot powdery mildew.</title>
        <authorList>
            <person name="Wu Y."/>
            <person name="Ma X."/>
            <person name="Pan Z."/>
            <person name="Kale S.D."/>
            <person name="Song Y."/>
            <person name="King H."/>
            <person name="Zhang Q."/>
            <person name="Presley C."/>
            <person name="Deng X."/>
            <person name="Wei C.I."/>
            <person name="Xiao S."/>
        </authorList>
    </citation>
    <scope>NUCLEOTIDE SEQUENCE [LARGE SCALE GENOMIC DNA]</scope>
    <source>
        <strain evidence="2">UCSC1</strain>
    </source>
</reference>
<comment type="caution">
    <text evidence="2">The sequence shown here is derived from an EMBL/GenBank/DDBJ whole genome shotgun (WGS) entry which is preliminary data.</text>
</comment>
<dbReference type="InterPro" id="IPR049163">
    <property type="entry name" value="Pif1-like_2B_dom"/>
</dbReference>
<feature type="domain" description="DNA helicase Pif1-like 2B" evidence="1">
    <location>
        <begin position="129"/>
        <end position="169"/>
    </location>
</feature>